<feature type="compositionally biased region" description="Basic and acidic residues" evidence="1">
    <location>
        <begin position="120"/>
        <end position="129"/>
    </location>
</feature>
<evidence type="ECO:0000256" key="1">
    <source>
        <dbReference type="SAM" id="MobiDB-lite"/>
    </source>
</evidence>
<feature type="compositionally biased region" description="Basic and acidic residues" evidence="1">
    <location>
        <begin position="71"/>
        <end position="86"/>
    </location>
</feature>
<dbReference type="KEGG" id="ada:A5CPEGH6_13170"/>
<protein>
    <submittedName>
        <fullName evidence="2">Uncharacterized protein</fullName>
    </submittedName>
</protein>
<dbReference type="Proteomes" id="UP000319374">
    <property type="component" value="Chromosome"/>
</dbReference>
<evidence type="ECO:0000313" key="3">
    <source>
        <dbReference type="Proteomes" id="UP000319374"/>
    </source>
</evidence>
<feature type="region of interest" description="Disordered" evidence="1">
    <location>
        <begin position="1"/>
        <end position="129"/>
    </location>
</feature>
<sequence>MAAGMQSNGTAVRGEPQTQKQTEIRGEGNVRRQAVAQKHTPADTDMDRAVPDMTSRGHSETIPDVSPGRHVRYDSHNDSGDGRGCHSEAPPKQPGLFGKGIRTPFPKAGKPGEASGTENKSGRRGAEIE</sequence>
<proteinExistence type="predicted"/>
<evidence type="ECO:0000313" key="2">
    <source>
        <dbReference type="EMBL" id="BBL06679.1"/>
    </source>
</evidence>
<gene>
    <name evidence="2" type="ORF">A5CPEGH6_13170</name>
</gene>
<organism evidence="2 3">
    <name type="scientific">Alistipes dispar</name>
    <dbReference type="NCBI Taxonomy" id="2585119"/>
    <lineage>
        <taxon>Bacteria</taxon>
        <taxon>Pseudomonadati</taxon>
        <taxon>Bacteroidota</taxon>
        <taxon>Bacteroidia</taxon>
        <taxon>Bacteroidales</taxon>
        <taxon>Rikenellaceae</taxon>
        <taxon>Alistipes</taxon>
    </lineage>
</organism>
<dbReference type="EMBL" id="AP019736">
    <property type="protein sequence ID" value="BBL06679.1"/>
    <property type="molecule type" value="Genomic_DNA"/>
</dbReference>
<keyword evidence="3" id="KW-1185">Reference proteome</keyword>
<dbReference type="AlphaFoldDB" id="A0A4Y1X2G8"/>
<accession>A0A4Y1X2G8</accession>
<reference evidence="3" key="1">
    <citation type="submission" date="2019-06" db="EMBL/GenBank/DDBJ databases">
        <title>Alistipes onderdonkii subsp. vulgaris subsp. nov., Alistipes dispar sp. nov. and Alistipes communis sp. nov., isolated from human faeces, and creation of Alistipes onderdonkii subsp. onderdonkii subsp. nov.</title>
        <authorList>
            <person name="Sakamoto M."/>
            <person name="Ikeyama N."/>
            <person name="Ogata Y."/>
            <person name="Suda W."/>
            <person name="Iino T."/>
            <person name="Hattori M."/>
            <person name="Ohkuma M."/>
        </authorList>
    </citation>
    <scope>NUCLEOTIDE SEQUENCE [LARGE SCALE GENOMIC DNA]</scope>
    <source>
        <strain evidence="3">5CPEGH6</strain>
    </source>
</reference>
<feature type="compositionally biased region" description="Basic and acidic residues" evidence="1">
    <location>
        <begin position="40"/>
        <end position="61"/>
    </location>
</feature>
<feature type="compositionally biased region" description="Polar residues" evidence="1">
    <location>
        <begin position="1"/>
        <end position="21"/>
    </location>
</feature>
<name>A0A4Y1X2G8_9BACT</name>